<comment type="caution">
    <text evidence="1">The sequence shown here is derived from an EMBL/GenBank/DDBJ whole genome shotgun (WGS) entry which is preliminary data.</text>
</comment>
<gene>
    <name evidence="1" type="ORF">DFP72DRAFT_848084</name>
</gene>
<dbReference type="Proteomes" id="UP000521943">
    <property type="component" value="Unassembled WGS sequence"/>
</dbReference>
<accession>A0A8H6HZI6</accession>
<proteinExistence type="predicted"/>
<keyword evidence="2" id="KW-1185">Reference proteome</keyword>
<name>A0A8H6HZI6_9AGAR</name>
<sequence>MMLTNKSAIAAVVYPFSMLQYGLRRRDIVHLVTLIGGGGSAASEGVPQRCIGRRKGASTESGERKGRSFKACREASEGVEEEPARLELGGLVLLCFRFTELEKRFEKNLEVWLLIDLSRWAPEVGCRSDKLQRNMGQPRDMWEVYMYAELTLNARSVRCQGRVSADDLGLELHVAYSGDALEEWPVLAGELTAWHSKFHCESTRVKCLGISTRMNGHESTFPSTSRPYHQNPGAPEDDITPLPVSDENESALILSQNSFAEPVASGSRLPNESIALNIMENAASPVASGSRLPNEPIAGHIAEPTENANESGTNPILTQNITADPEDATAFRLSVRKGKRPQIASRRCKQDEQRVSGFPSALASAEEWARTTAAAQHSTEPSFLSNAQLEALGLPGVNLMDLLAPQPGNEVAEGPSHGLSAEFELNGTGSLPQHVTEEYGQSGPLHVAGESAFHNRVGGRQI</sequence>
<organism evidence="1 2">
    <name type="scientific">Ephemerocybe angulata</name>
    <dbReference type="NCBI Taxonomy" id="980116"/>
    <lineage>
        <taxon>Eukaryota</taxon>
        <taxon>Fungi</taxon>
        <taxon>Dikarya</taxon>
        <taxon>Basidiomycota</taxon>
        <taxon>Agaricomycotina</taxon>
        <taxon>Agaricomycetes</taxon>
        <taxon>Agaricomycetidae</taxon>
        <taxon>Agaricales</taxon>
        <taxon>Agaricineae</taxon>
        <taxon>Psathyrellaceae</taxon>
        <taxon>Ephemerocybe</taxon>
    </lineage>
</organism>
<evidence type="ECO:0000313" key="2">
    <source>
        <dbReference type="Proteomes" id="UP000521943"/>
    </source>
</evidence>
<protein>
    <submittedName>
        <fullName evidence="1">Uncharacterized protein</fullName>
    </submittedName>
</protein>
<dbReference type="AlphaFoldDB" id="A0A8H6HZI6"/>
<reference evidence="1 2" key="1">
    <citation type="submission" date="2020-07" db="EMBL/GenBank/DDBJ databases">
        <title>Comparative genomics of pyrophilous fungi reveals a link between fire events and developmental genes.</title>
        <authorList>
            <consortium name="DOE Joint Genome Institute"/>
            <person name="Steindorff A.S."/>
            <person name="Carver A."/>
            <person name="Calhoun S."/>
            <person name="Stillman K."/>
            <person name="Liu H."/>
            <person name="Lipzen A."/>
            <person name="Pangilinan J."/>
            <person name="Labutti K."/>
            <person name="Bruns T.D."/>
            <person name="Grigoriev I.V."/>
        </authorList>
    </citation>
    <scope>NUCLEOTIDE SEQUENCE [LARGE SCALE GENOMIC DNA]</scope>
    <source>
        <strain evidence="1 2">CBS 144469</strain>
    </source>
</reference>
<evidence type="ECO:0000313" key="1">
    <source>
        <dbReference type="EMBL" id="KAF6754688.1"/>
    </source>
</evidence>
<dbReference type="EMBL" id="JACGCI010000033">
    <property type="protein sequence ID" value="KAF6754688.1"/>
    <property type="molecule type" value="Genomic_DNA"/>
</dbReference>